<dbReference type="AlphaFoldDB" id="A0A917KUB4"/>
<protein>
    <recommendedName>
        <fullName evidence="5">Secreted protein</fullName>
    </recommendedName>
</protein>
<name>A0A917KUB4_9ACTN</name>
<sequence length="77" mass="7902">MSSTDNEKRSFVVPPVLLGFVFLLCALTAVSYAVGREAGPVAPGMHRTGDSPGSTGGPGMPDTHGMGAVDRTAREGR</sequence>
<evidence type="ECO:0008006" key="5">
    <source>
        <dbReference type="Google" id="ProtNLM"/>
    </source>
</evidence>
<reference evidence="3" key="2">
    <citation type="submission" date="2020-09" db="EMBL/GenBank/DDBJ databases">
        <authorList>
            <person name="Sun Q."/>
            <person name="Zhou Y."/>
        </authorList>
    </citation>
    <scope>NUCLEOTIDE SEQUENCE</scope>
    <source>
        <strain evidence="3">CGMCC 4.7272</strain>
    </source>
</reference>
<dbReference type="EMBL" id="BMMU01000007">
    <property type="protein sequence ID" value="GGJ29934.1"/>
    <property type="molecule type" value="Genomic_DNA"/>
</dbReference>
<keyword evidence="2" id="KW-1133">Transmembrane helix</keyword>
<evidence type="ECO:0000256" key="2">
    <source>
        <dbReference type="SAM" id="Phobius"/>
    </source>
</evidence>
<comment type="caution">
    <text evidence="3">The sequence shown here is derived from an EMBL/GenBank/DDBJ whole genome shotgun (WGS) entry which is preliminary data.</text>
</comment>
<proteinExistence type="predicted"/>
<evidence type="ECO:0000313" key="4">
    <source>
        <dbReference type="Proteomes" id="UP000625682"/>
    </source>
</evidence>
<keyword evidence="4" id="KW-1185">Reference proteome</keyword>
<feature type="transmembrane region" description="Helical" evidence="2">
    <location>
        <begin position="12"/>
        <end position="35"/>
    </location>
</feature>
<feature type="region of interest" description="Disordered" evidence="1">
    <location>
        <begin position="38"/>
        <end position="77"/>
    </location>
</feature>
<evidence type="ECO:0000256" key="1">
    <source>
        <dbReference type="SAM" id="MobiDB-lite"/>
    </source>
</evidence>
<keyword evidence="2" id="KW-0812">Transmembrane</keyword>
<reference evidence="3" key="1">
    <citation type="journal article" date="2014" name="Int. J. Syst. Evol. Microbiol.">
        <title>Complete genome sequence of Corynebacterium casei LMG S-19264T (=DSM 44701T), isolated from a smear-ripened cheese.</title>
        <authorList>
            <consortium name="US DOE Joint Genome Institute (JGI-PGF)"/>
            <person name="Walter F."/>
            <person name="Albersmeier A."/>
            <person name="Kalinowski J."/>
            <person name="Ruckert C."/>
        </authorList>
    </citation>
    <scope>NUCLEOTIDE SEQUENCE</scope>
    <source>
        <strain evidence="3">CGMCC 4.7272</strain>
    </source>
</reference>
<evidence type="ECO:0000313" key="3">
    <source>
        <dbReference type="EMBL" id="GGJ29934.1"/>
    </source>
</evidence>
<organism evidence="3 4">
    <name type="scientific">Streptomyces lacrimifluminis</name>
    <dbReference type="NCBI Taxonomy" id="1500077"/>
    <lineage>
        <taxon>Bacteria</taxon>
        <taxon>Bacillati</taxon>
        <taxon>Actinomycetota</taxon>
        <taxon>Actinomycetes</taxon>
        <taxon>Kitasatosporales</taxon>
        <taxon>Streptomycetaceae</taxon>
        <taxon>Streptomyces</taxon>
    </lineage>
</organism>
<dbReference type="Proteomes" id="UP000625682">
    <property type="component" value="Unassembled WGS sequence"/>
</dbReference>
<gene>
    <name evidence="3" type="ORF">GCM10012282_28220</name>
</gene>
<accession>A0A917KUB4</accession>
<keyword evidence="2" id="KW-0472">Membrane</keyword>